<dbReference type="InterPro" id="IPR050229">
    <property type="entry name" value="GlpE_sulfurtransferase"/>
</dbReference>
<dbReference type="InterPro" id="IPR036873">
    <property type="entry name" value="Rhodanese-like_dom_sf"/>
</dbReference>
<dbReference type="EMBL" id="BCNO01000001">
    <property type="protein sequence ID" value="GAQ95036.1"/>
    <property type="molecule type" value="Genomic_DNA"/>
</dbReference>
<evidence type="ECO:0000313" key="3">
    <source>
        <dbReference type="EMBL" id="GAQ95036.1"/>
    </source>
</evidence>
<gene>
    <name evidence="3" type="ORF">TAGGR_11236</name>
</gene>
<dbReference type="CDD" id="cd00158">
    <property type="entry name" value="RHOD"/>
    <property type="match status" value="1"/>
</dbReference>
<evidence type="ECO:0000313" key="4">
    <source>
        <dbReference type="Proteomes" id="UP000054976"/>
    </source>
</evidence>
<feature type="signal peptide" evidence="1">
    <location>
        <begin position="1"/>
        <end position="20"/>
    </location>
</feature>
<dbReference type="PANTHER" id="PTHR43031:SF10">
    <property type="entry name" value="RHODANESE DOMAIN-CONTAINING PROTEIN"/>
    <property type="match status" value="1"/>
</dbReference>
<dbReference type="Gene3D" id="3.40.250.10">
    <property type="entry name" value="Rhodanese-like domain"/>
    <property type="match status" value="1"/>
</dbReference>
<keyword evidence="3" id="KW-0808">Transferase</keyword>
<dbReference type="SMART" id="SM00450">
    <property type="entry name" value="RHOD"/>
    <property type="match status" value="1"/>
</dbReference>
<dbReference type="PANTHER" id="PTHR43031">
    <property type="entry name" value="FAD-DEPENDENT OXIDOREDUCTASE"/>
    <property type="match status" value="1"/>
</dbReference>
<dbReference type="STRING" id="86166.TAGGR_11236"/>
<dbReference type="InterPro" id="IPR001763">
    <property type="entry name" value="Rhodanese-like_dom"/>
</dbReference>
<dbReference type="AlphaFoldDB" id="A0A0U9HPS8"/>
<name>A0A0U9HPS8_9BACT</name>
<accession>A0A0U9HPS8</accession>
<keyword evidence="1" id="KW-0732">Signal</keyword>
<dbReference type="OrthoDB" id="9800872at2"/>
<reference evidence="4" key="1">
    <citation type="submission" date="2016-01" db="EMBL/GenBank/DDBJ databases">
        <title>Draft genome sequence of Thermodesulfovibrio aggregans strain TGE-P1.</title>
        <authorList>
            <person name="Sekiguchi Y."/>
            <person name="Ohashi A."/>
            <person name="Matsuura N."/>
            <person name="Tourlousse M.D."/>
        </authorList>
    </citation>
    <scope>NUCLEOTIDE SEQUENCE [LARGE SCALE GENOMIC DNA]</scope>
    <source>
        <strain evidence="4">TGE-P1</strain>
    </source>
</reference>
<comment type="caution">
    <text evidence="3">The sequence shown here is derived from an EMBL/GenBank/DDBJ whole genome shotgun (WGS) entry which is preliminary data.</text>
</comment>
<dbReference type="GO" id="GO:0016740">
    <property type="term" value="F:transferase activity"/>
    <property type="evidence" value="ECO:0007669"/>
    <property type="project" value="UniProtKB-KW"/>
</dbReference>
<organism evidence="3 4">
    <name type="scientific">Thermodesulfovibrio aggregans</name>
    <dbReference type="NCBI Taxonomy" id="86166"/>
    <lineage>
        <taxon>Bacteria</taxon>
        <taxon>Pseudomonadati</taxon>
        <taxon>Nitrospirota</taxon>
        <taxon>Thermodesulfovibrionia</taxon>
        <taxon>Thermodesulfovibrionales</taxon>
        <taxon>Thermodesulfovibrionaceae</taxon>
        <taxon>Thermodesulfovibrio</taxon>
    </lineage>
</organism>
<dbReference type="Proteomes" id="UP000054976">
    <property type="component" value="Unassembled WGS sequence"/>
</dbReference>
<dbReference type="PROSITE" id="PS50206">
    <property type="entry name" value="RHODANESE_3"/>
    <property type="match status" value="1"/>
</dbReference>
<protein>
    <submittedName>
        <fullName evidence="3">Rhodanese-related sulfurtransferase</fullName>
    </submittedName>
</protein>
<evidence type="ECO:0000256" key="1">
    <source>
        <dbReference type="SAM" id="SignalP"/>
    </source>
</evidence>
<feature type="chain" id="PRO_5006865046" evidence="1">
    <location>
        <begin position="21"/>
        <end position="156"/>
    </location>
</feature>
<dbReference type="Pfam" id="PF00581">
    <property type="entry name" value="Rhodanese"/>
    <property type="match status" value="1"/>
</dbReference>
<feature type="domain" description="Rhodanese" evidence="2">
    <location>
        <begin position="59"/>
        <end position="151"/>
    </location>
</feature>
<sequence length="156" mass="17635">MRKIALIFLATIILTTSAFAYDTEMAKKFDTMFSQMTPEVLTMRPCQITTKDILEMIKKKEEFVILDIRTPAEQKLIAPVWKGSLLIPMHELFKPENLKKLPRDKKIAVLCHTGDRAAAATIALRAIGFNNAFQFKGGIAEFAKEVGRLATEYVKE</sequence>
<keyword evidence="4" id="KW-1185">Reference proteome</keyword>
<evidence type="ECO:0000259" key="2">
    <source>
        <dbReference type="PROSITE" id="PS50206"/>
    </source>
</evidence>
<dbReference type="SUPFAM" id="SSF52821">
    <property type="entry name" value="Rhodanese/Cell cycle control phosphatase"/>
    <property type="match status" value="1"/>
</dbReference>
<proteinExistence type="predicted"/>
<dbReference type="RefSeq" id="WP_059176436.1">
    <property type="nucleotide sequence ID" value="NZ_BCNO01000001.1"/>
</dbReference>